<dbReference type="PANTHER" id="PTHR42770">
    <property type="entry name" value="AMINO ACID TRANSPORTER-RELATED"/>
    <property type="match status" value="1"/>
</dbReference>
<dbReference type="PIRSF" id="PIRSF006060">
    <property type="entry name" value="AA_transporter"/>
    <property type="match status" value="1"/>
</dbReference>
<evidence type="ECO:0000256" key="1">
    <source>
        <dbReference type="ARBA" id="ARBA00004651"/>
    </source>
</evidence>
<evidence type="ECO:0000313" key="7">
    <source>
        <dbReference type="EMBL" id="VAX26512.1"/>
    </source>
</evidence>
<feature type="transmembrane region" description="Helical" evidence="6">
    <location>
        <begin position="378"/>
        <end position="399"/>
    </location>
</feature>
<dbReference type="InterPro" id="IPR050367">
    <property type="entry name" value="APC_superfamily"/>
</dbReference>
<reference evidence="7" key="1">
    <citation type="submission" date="2018-06" db="EMBL/GenBank/DDBJ databases">
        <authorList>
            <person name="Zhirakovskaya E."/>
        </authorList>
    </citation>
    <scope>NUCLEOTIDE SEQUENCE</scope>
</reference>
<feature type="transmembrane region" description="Helical" evidence="6">
    <location>
        <begin position="45"/>
        <end position="66"/>
    </location>
</feature>
<feature type="transmembrane region" description="Helical" evidence="6">
    <location>
        <begin position="15"/>
        <end position="39"/>
    </location>
</feature>
<gene>
    <name evidence="7" type="ORF">MNBD_NITROSPIRAE02-248</name>
</gene>
<keyword evidence="2" id="KW-1003">Cell membrane</keyword>
<dbReference type="AlphaFoldDB" id="A0A3B1CE56"/>
<dbReference type="EMBL" id="UOGH01000003">
    <property type="protein sequence ID" value="VAX26512.1"/>
    <property type="molecule type" value="Genomic_DNA"/>
</dbReference>
<feature type="transmembrane region" description="Helical" evidence="6">
    <location>
        <begin position="158"/>
        <end position="178"/>
    </location>
</feature>
<sequence>MNKNIKTEKLGLKELIAMGVGGMVGGGIFSVLGLSVALAGHAAPIAFIIGGIIASLTGFSYTKLGLTFRSDGGSFTYLERAFSQRNVAGIGGWMLVAGYIGTMALYAFTFGVYGTAMFGEKVHPQAMHHLLQSLILLLFMGINLYGIKAAGESEDLIVMVKVLILSLFAFAGLFYIRADHLIPVFNMGGSGVLMGAALVFVAYEGFELIPNAVNEMKNPGRDLGRGILISIGVTIVIYILVSLVAVGNLLPAEISKYKEYALAVAAKPFLGKAGFMLIGLGALLSTASAINATMFGTARLAMVMAQDSDLPKVFSHRERRNDIPYVSLIFITALTLLFVNTTDLTIISSFASSTFLLLFAAINLSAVRLRRKIGINMVTPLSGLILSLLSWIVLCVYLYRSYSRGLVWIGAIYLCVVVAELFFSERRLFFKQKLEGGKDGKDRGLRKVIGR</sequence>
<evidence type="ECO:0000256" key="6">
    <source>
        <dbReference type="SAM" id="Phobius"/>
    </source>
</evidence>
<name>A0A3B1CE56_9ZZZZ</name>
<feature type="transmembrane region" description="Helical" evidence="6">
    <location>
        <begin position="346"/>
        <end position="366"/>
    </location>
</feature>
<feature type="transmembrane region" description="Helical" evidence="6">
    <location>
        <begin position="275"/>
        <end position="302"/>
    </location>
</feature>
<keyword evidence="5 6" id="KW-0472">Membrane</keyword>
<evidence type="ECO:0000256" key="4">
    <source>
        <dbReference type="ARBA" id="ARBA00022989"/>
    </source>
</evidence>
<organism evidence="7">
    <name type="scientific">hydrothermal vent metagenome</name>
    <dbReference type="NCBI Taxonomy" id="652676"/>
    <lineage>
        <taxon>unclassified sequences</taxon>
        <taxon>metagenomes</taxon>
        <taxon>ecological metagenomes</taxon>
    </lineage>
</organism>
<evidence type="ECO:0000256" key="2">
    <source>
        <dbReference type="ARBA" id="ARBA00022475"/>
    </source>
</evidence>
<feature type="transmembrane region" description="Helical" evidence="6">
    <location>
        <begin position="227"/>
        <end position="250"/>
    </location>
</feature>
<feature type="transmembrane region" description="Helical" evidence="6">
    <location>
        <begin position="323"/>
        <end position="340"/>
    </location>
</feature>
<accession>A0A3B1CE56</accession>
<keyword evidence="3 6" id="KW-0812">Transmembrane</keyword>
<comment type="subcellular location">
    <subcellularLocation>
        <location evidence="1">Cell membrane</location>
        <topology evidence="1">Multi-pass membrane protein</topology>
    </subcellularLocation>
</comment>
<evidence type="ECO:0000256" key="5">
    <source>
        <dbReference type="ARBA" id="ARBA00023136"/>
    </source>
</evidence>
<dbReference type="GO" id="GO:0022857">
    <property type="term" value="F:transmembrane transporter activity"/>
    <property type="evidence" value="ECO:0007669"/>
    <property type="project" value="InterPro"/>
</dbReference>
<protein>
    <submittedName>
        <fullName evidence="7">Uncharacterized amino acid permease, GabP family</fullName>
    </submittedName>
</protein>
<feature type="transmembrane region" description="Helical" evidence="6">
    <location>
        <begin position="184"/>
        <end position="206"/>
    </location>
</feature>
<dbReference type="PANTHER" id="PTHR42770:SF11">
    <property type="entry name" value="INNER MEMBRANE TRANSPORT PROTEIN YBAT"/>
    <property type="match status" value="1"/>
</dbReference>
<feature type="transmembrane region" description="Helical" evidence="6">
    <location>
        <begin position="129"/>
        <end position="146"/>
    </location>
</feature>
<dbReference type="GO" id="GO:0005886">
    <property type="term" value="C:plasma membrane"/>
    <property type="evidence" value="ECO:0007669"/>
    <property type="project" value="UniProtKB-SubCell"/>
</dbReference>
<feature type="transmembrane region" description="Helical" evidence="6">
    <location>
        <begin position="405"/>
        <end position="423"/>
    </location>
</feature>
<feature type="transmembrane region" description="Helical" evidence="6">
    <location>
        <begin position="87"/>
        <end position="109"/>
    </location>
</feature>
<evidence type="ECO:0000256" key="3">
    <source>
        <dbReference type="ARBA" id="ARBA00022692"/>
    </source>
</evidence>
<proteinExistence type="predicted"/>
<dbReference type="InterPro" id="IPR002293">
    <property type="entry name" value="AA/rel_permease1"/>
</dbReference>
<dbReference type="Pfam" id="PF13520">
    <property type="entry name" value="AA_permease_2"/>
    <property type="match status" value="1"/>
</dbReference>
<dbReference type="Gene3D" id="1.20.1740.10">
    <property type="entry name" value="Amino acid/polyamine transporter I"/>
    <property type="match status" value="1"/>
</dbReference>
<keyword evidence="4 6" id="KW-1133">Transmembrane helix</keyword>